<gene>
    <name evidence="1" type="ORF">X777_11267</name>
</gene>
<sequence>SVNSKIWKIAPKLTPGSRSIVQIATDVASATYNDGAHIYMHILQQLGCKIGQQLYEYCDKEDANRLRNTRIAAIQSIKEASTARKLHKTVQNEQLKAQEGPQYAAGMVN</sequence>
<reference evidence="1 2" key="1">
    <citation type="journal article" date="2014" name="Curr. Biol.">
        <title>The genome of the clonal raider ant Cerapachys biroi.</title>
        <authorList>
            <person name="Oxley P.R."/>
            <person name="Ji L."/>
            <person name="Fetter-Pruneda I."/>
            <person name="McKenzie S.K."/>
            <person name="Li C."/>
            <person name="Hu H."/>
            <person name="Zhang G."/>
            <person name="Kronauer D.J."/>
        </authorList>
    </citation>
    <scope>NUCLEOTIDE SEQUENCE [LARGE SCALE GENOMIC DNA]</scope>
</reference>
<dbReference type="EMBL" id="KK107461">
    <property type="protein sequence ID" value="EZA50324.1"/>
    <property type="molecule type" value="Genomic_DNA"/>
</dbReference>
<dbReference type="Proteomes" id="UP000053097">
    <property type="component" value="Unassembled WGS sequence"/>
</dbReference>
<evidence type="ECO:0000313" key="1">
    <source>
        <dbReference type="EMBL" id="EZA50324.1"/>
    </source>
</evidence>
<feature type="non-terminal residue" evidence="1">
    <location>
        <position position="1"/>
    </location>
</feature>
<organism evidence="1 2">
    <name type="scientific">Ooceraea biroi</name>
    <name type="common">Clonal raider ant</name>
    <name type="synonym">Cerapachys biroi</name>
    <dbReference type="NCBI Taxonomy" id="2015173"/>
    <lineage>
        <taxon>Eukaryota</taxon>
        <taxon>Metazoa</taxon>
        <taxon>Ecdysozoa</taxon>
        <taxon>Arthropoda</taxon>
        <taxon>Hexapoda</taxon>
        <taxon>Insecta</taxon>
        <taxon>Pterygota</taxon>
        <taxon>Neoptera</taxon>
        <taxon>Endopterygota</taxon>
        <taxon>Hymenoptera</taxon>
        <taxon>Apocrita</taxon>
        <taxon>Aculeata</taxon>
        <taxon>Formicoidea</taxon>
        <taxon>Formicidae</taxon>
        <taxon>Dorylinae</taxon>
        <taxon>Ooceraea</taxon>
    </lineage>
</organism>
<proteinExistence type="predicted"/>
<protein>
    <submittedName>
        <fullName evidence="1">Uncharacterized protein</fullName>
    </submittedName>
</protein>
<keyword evidence="2" id="KW-1185">Reference proteome</keyword>
<dbReference type="AlphaFoldDB" id="A0A026W5L6"/>
<accession>A0A026W5L6</accession>
<evidence type="ECO:0000313" key="2">
    <source>
        <dbReference type="Proteomes" id="UP000053097"/>
    </source>
</evidence>
<name>A0A026W5L6_OOCBI</name>